<accession>A0A380TJ08</accession>
<gene>
    <name evidence="3" type="ORF">DF3PB_4740004</name>
</gene>
<organism evidence="3">
    <name type="scientific">metagenome</name>
    <dbReference type="NCBI Taxonomy" id="256318"/>
    <lineage>
        <taxon>unclassified sequences</taxon>
        <taxon>metagenomes</taxon>
    </lineage>
</organism>
<feature type="domain" description="DUF2914" evidence="2">
    <location>
        <begin position="121"/>
        <end position="175"/>
    </location>
</feature>
<dbReference type="InterPro" id="IPR022606">
    <property type="entry name" value="DUF2914"/>
</dbReference>
<evidence type="ECO:0000259" key="2">
    <source>
        <dbReference type="Pfam" id="PF11141"/>
    </source>
</evidence>
<dbReference type="Pfam" id="PF11141">
    <property type="entry name" value="DUF2914"/>
    <property type="match status" value="1"/>
</dbReference>
<evidence type="ECO:0000313" key="3">
    <source>
        <dbReference type="EMBL" id="SUS07624.1"/>
    </source>
</evidence>
<feature type="region of interest" description="Disordered" evidence="1">
    <location>
        <begin position="1"/>
        <end position="28"/>
    </location>
</feature>
<proteinExistence type="predicted"/>
<protein>
    <recommendedName>
        <fullName evidence="2">DUF2914 domain-containing protein</fullName>
    </recommendedName>
</protein>
<reference evidence="3" key="1">
    <citation type="submission" date="2018-07" db="EMBL/GenBank/DDBJ databases">
        <authorList>
            <person name="Quirk P.G."/>
            <person name="Krulwich T.A."/>
        </authorList>
    </citation>
    <scope>NUCLEOTIDE SEQUENCE</scope>
</reference>
<feature type="compositionally biased region" description="Basic and acidic residues" evidence="1">
    <location>
        <begin position="51"/>
        <end position="62"/>
    </location>
</feature>
<name>A0A380TJ08_9ZZZZ</name>
<dbReference type="EMBL" id="UIDG01000417">
    <property type="protein sequence ID" value="SUS07624.1"/>
    <property type="molecule type" value="Genomic_DNA"/>
</dbReference>
<dbReference type="AlphaFoldDB" id="A0A380TJ08"/>
<sequence>MNDEESIDIGRPAPAPAPAPAPSSRDDSFAIVAAPLRPVVVPPSLDDEPLVTERDAPTRSLDDSDVDLPPATSRNVARSLVTTAVRDREPVRTLGDTVSLREIDRGQLYYFTELTGLMGRKVEHRWIYRGRVEGTMRFQVGSNRWRASSRKTVLPNQKGEWRVIVVDEAGRTLGGSRLVVE</sequence>
<feature type="region of interest" description="Disordered" evidence="1">
    <location>
        <begin position="40"/>
        <end position="71"/>
    </location>
</feature>
<evidence type="ECO:0000256" key="1">
    <source>
        <dbReference type="SAM" id="MobiDB-lite"/>
    </source>
</evidence>